<accession>A0A1N6KBT2</accession>
<evidence type="ECO:0000313" key="2">
    <source>
        <dbReference type="Proteomes" id="UP000185003"/>
    </source>
</evidence>
<dbReference type="EMBL" id="FSRA01000002">
    <property type="protein sequence ID" value="SIO53786.1"/>
    <property type="molecule type" value="Genomic_DNA"/>
</dbReference>
<sequence>MEAFVSELKSSLKNELQLIEQQTDILLDRYRLSAKAVSSIVLQLKDKITNYQFKNSKDEIFFFKKILPDFYSEVIYYSKSFQILTKLSICEREGQKILIREELSSITGYFKEHQELYLYYHLGDNHLDDKYFIRSNEPIQFSYTLFCILDSRFCTEYSCQISNFIAFERVKNDLEIKLALLENQPLSSTVATIPKQLKWKGPKVGLVEFGYASKDAGYLDESFQDIFASFEQLFQIRIENSSRTFQEIIARKKDDPIVMEVLAQKVKQRKEKMNENYTSKK</sequence>
<name>A0A1N6KBT2_9BACT</name>
<dbReference type="OrthoDB" id="790983at2"/>
<dbReference type="InterPro" id="IPR018534">
    <property type="entry name" value="Tet_reg_excision_RteC"/>
</dbReference>
<organism evidence="1 2">
    <name type="scientific">Chitinophaga niabensis</name>
    <dbReference type="NCBI Taxonomy" id="536979"/>
    <lineage>
        <taxon>Bacteria</taxon>
        <taxon>Pseudomonadati</taxon>
        <taxon>Bacteroidota</taxon>
        <taxon>Chitinophagia</taxon>
        <taxon>Chitinophagales</taxon>
        <taxon>Chitinophagaceae</taxon>
        <taxon>Chitinophaga</taxon>
    </lineage>
</organism>
<dbReference type="STRING" id="536979.SAMN04488055_5479"/>
<protein>
    <submittedName>
        <fullName evidence="1">RteC protein</fullName>
    </submittedName>
</protein>
<proteinExistence type="predicted"/>
<gene>
    <name evidence="1" type="ORF">SAMN04488055_5479</name>
</gene>
<dbReference type="Proteomes" id="UP000185003">
    <property type="component" value="Unassembled WGS sequence"/>
</dbReference>
<dbReference type="RefSeq" id="WP_074242702.1">
    <property type="nucleotide sequence ID" value="NZ_FSRA01000002.1"/>
</dbReference>
<keyword evidence="2" id="KW-1185">Reference proteome</keyword>
<dbReference type="AlphaFoldDB" id="A0A1N6KBT2"/>
<dbReference type="Pfam" id="PF09357">
    <property type="entry name" value="RteC"/>
    <property type="match status" value="1"/>
</dbReference>
<evidence type="ECO:0000313" key="1">
    <source>
        <dbReference type="EMBL" id="SIO53786.1"/>
    </source>
</evidence>
<reference evidence="1 2" key="1">
    <citation type="submission" date="2016-11" db="EMBL/GenBank/DDBJ databases">
        <authorList>
            <person name="Jaros S."/>
            <person name="Januszkiewicz K."/>
            <person name="Wedrychowicz H."/>
        </authorList>
    </citation>
    <scope>NUCLEOTIDE SEQUENCE [LARGE SCALE GENOMIC DNA]</scope>
    <source>
        <strain evidence="1 2">DSM 24787</strain>
    </source>
</reference>